<dbReference type="InterPro" id="IPR036388">
    <property type="entry name" value="WH-like_DNA-bd_sf"/>
</dbReference>
<evidence type="ECO:0000259" key="5">
    <source>
        <dbReference type="Pfam" id="PF04542"/>
    </source>
</evidence>
<dbReference type="InterPro" id="IPR014284">
    <property type="entry name" value="RNA_pol_sigma-70_dom"/>
</dbReference>
<evidence type="ECO:0000313" key="8">
    <source>
        <dbReference type="Proteomes" id="UP000278006"/>
    </source>
</evidence>
<evidence type="ECO:0000256" key="3">
    <source>
        <dbReference type="ARBA" id="ARBA00023082"/>
    </source>
</evidence>
<comment type="similarity">
    <text evidence="1">Belongs to the sigma-70 factor family. ECF subfamily.</text>
</comment>
<dbReference type="AlphaFoldDB" id="A0A3M6R0F9"/>
<evidence type="ECO:0000256" key="4">
    <source>
        <dbReference type="ARBA" id="ARBA00023163"/>
    </source>
</evidence>
<dbReference type="GO" id="GO:0003677">
    <property type="term" value="F:DNA binding"/>
    <property type="evidence" value="ECO:0007669"/>
    <property type="project" value="InterPro"/>
</dbReference>
<gene>
    <name evidence="7" type="ORF">D8I35_06790</name>
</gene>
<keyword evidence="3" id="KW-0731">Sigma factor</keyword>
<name>A0A3M6R0F9_9BURK</name>
<keyword evidence="8" id="KW-1185">Reference proteome</keyword>
<evidence type="ECO:0000256" key="1">
    <source>
        <dbReference type="ARBA" id="ARBA00010641"/>
    </source>
</evidence>
<dbReference type="InterPro" id="IPR039425">
    <property type="entry name" value="RNA_pol_sigma-70-like"/>
</dbReference>
<dbReference type="PANTHER" id="PTHR43133">
    <property type="entry name" value="RNA POLYMERASE ECF-TYPE SIGMA FACTO"/>
    <property type="match status" value="1"/>
</dbReference>
<dbReference type="InterPro" id="IPR013249">
    <property type="entry name" value="RNA_pol_sigma70_r4_t2"/>
</dbReference>
<keyword evidence="2" id="KW-0805">Transcription regulation</keyword>
<feature type="domain" description="RNA polymerase sigma factor 70 region 4 type 2" evidence="6">
    <location>
        <begin position="107"/>
        <end position="157"/>
    </location>
</feature>
<dbReference type="RefSeq" id="WP_122226888.1">
    <property type="nucleotide sequence ID" value="NZ_RDQO01000001.1"/>
</dbReference>
<organism evidence="7 8">
    <name type="scientific">Corticibacter populi</name>
    <dbReference type="NCBI Taxonomy" id="1550736"/>
    <lineage>
        <taxon>Bacteria</taxon>
        <taxon>Pseudomonadati</taxon>
        <taxon>Pseudomonadota</taxon>
        <taxon>Betaproteobacteria</taxon>
        <taxon>Burkholderiales</taxon>
        <taxon>Comamonadaceae</taxon>
        <taxon>Corticibacter</taxon>
    </lineage>
</organism>
<dbReference type="InterPro" id="IPR007627">
    <property type="entry name" value="RNA_pol_sigma70_r2"/>
</dbReference>
<dbReference type="Pfam" id="PF08281">
    <property type="entry name" value="Sigma70_r4_2"/>
    <property type="match status" value="1"/>
</dbReference>
<dbReference type="EMBL" id="RDQO01000001">
    <property type="protein sequence ID" value="RMX08746.1"/>
    <property type="molecule type" value="Genomic_DNA"/>
</dbReference>
<dbReference type="Proteomes" id="UP000278006">
    <property type="component" value="Unassembled WGS sequence"/>
</dbReference>
<dbReference type="NCBIfam" id="TIGR02937">
    <property type="entry name" value="sigma70-ECF"/>
    <property type="match status" value="1"/>
</dbReference>
<dbReference type="Gene3D" id="1.10.1740.10">
    <property type="match status" value="1"/>
</dbReference>
<feature type="domain" description="RNA polymerase sigma-70 region 2" evidence="5">
    <location>
        <begin position="11"/>
        <end position="75"/>
    </location>
</feature>
<protein>
    <submittedName>
        <fullName evidence="7">Sigma-70 family RNA polymerase sigma factor</fullName>
    </submittedName>
</protein>
<dbReference type="Gene3D" id="1.10.10.10">
    <property type="entry name" value="Winged helix-like DNA-binding domain superfamily/Winged helix DNA-binding domain"/>
    <property type="match status" value="1"/>
</dbReference>
<evidence type="ECO:0000259" key="6">
    <source>
        <dbReference type="Pfam" id="PF08281"/>
    </source>
</evidence>
<dbReference type="SUPFAM" id="SSF88659">
    <property type="entry name" value="Sigma3 and sigma4 domains of RNA polymerase sigma factors"/>
    <property type="match status" value="1"/>
</dbReference>
<dbReference type="SUPFAM" id="SSF88946">
    <property type="entry name" value="Sigma2 domain of RNA polymerase sigma factors"/>
    <property type="match status" value="1"/>
</dbReference>
<evidence type="ECO:0000313" key="7">
    <source>
        <dbReference type="EMBL" id="RMX08746.1"/>
    </source>
</evidence>
<dbReference type="OrthoDB" id="8536462at2"/>
<sequence length="168" mass="19019">MPAAPVHVASLYGEHHRWLKAWLLRRLNNHCDAEDVAHDTFLRVLVSRRDYSGHEPRALLVRIAKGLVIDHWRHEEIQRAYLNALAHMPAALTPSPEERLGIIQALMQVDALLAAMPQRTRQVFLLAQLDGLTLQQIAAQTGIAAITVRRHIHKALLICMQVLDGHVR</sequence>
<keyword evidence="4" id="KW-0804">Transcription</keyword>
<dbReference type="InterPro" id="IPR013324">
    <property type="entry name" value="RNA_pol_sigma_r3/r4-like"/>
</dbReference>
<accession>A0A3M6R0F9</accession>
<dbReference type="PANTHER" id="PTHR43133:SF63">
    <property type="entry name" value="RNA POLYMERASE SIGMA FACTOR FECI-RELATED"/>
    <property type="match status" value="1"/>
</dbReference>
<comment type="caution">
    <text evidence="7">The sequence shown here is derived from an EMBL/GenBank/DDBJ whole genome shotgun (WGS) entry which is preliminary data.</text>
</comment>
<dbReference type="GO" id="GO:0006352">
    <property type="term" value="P:DNA-templated transcription initiation"/>
    <property type="evidence" value="ECO:0007669"/>
    <property type="project" value="InterPro"/>
</dbReference>
<dbReference type="Pfam" id="PF04542">
    <property type="entry name" value="Sigma70_r2"/>
    <property type="match status" value="1"/>
</dbReference>
<dbReference type="GO" id="GO:0016987">
    <property type="term" value="F:sigma factor activity"/>
    <property type="evidence" value="ECO:0007669"/>
    <property type="project" value="UniProtKB-KW"/>
</dbReference>
<proteinExistence type="inferred from homology"/>
<dbReference type="InterPro" id="IPR013325">
    <property type="entry name" value="RNA_pol_sigma_r2"/>
</dbReference>
<reference evidence="7 8" key="1">
    <citation type="submission" date="2018-10" db="EMBL/GenBank/DDBJ databases">
        <title>Draft genome of Cortibacter populi DSM10536.</title>
        <authorList>
            <person name="Bernier A.-M."/>
            <person name="Bernard K."/>
        </authorList>
    </citation>
    <scope>NUCLEOTIDE SEQUENCE [LARGE SCALE GENOMIC DNA]</scope>
    <source>
        <strain evidence="7 8">DSM 105136</strain>
    </source>
</reference>
<evidence type="ECO:0000256" key="2">
    <source>
        <dbReference type="ARBA" id="ARBA00023015"/>
    </source>
</evidence>